<dbReference type="AlphaFoldDB" id="A0AAQ3JLU3"/>
<dbReference type="GO" id="GO:0005975">
    <property type="term" value="P:carbohydrate metabolic process"/>
    <property type="evidence" value="ECO:0007669"/>
    <property type="project" value="InterPro"/>
</dbReference>
<reference evidence="6 7" key="1">
    <citation type="submission" date="2023-10" db="EMBL/GenBank/DDBJ databases">
        <title>Chromosome-scale genome assembly provides insights into flower coloration mechanisms of Canna indica.</title>
        <authorList>
            <person name="Li C."/>
        </authorList>
    </citation>
    <scope>NUCLEOTIDE SEQUENCE [LARGE SCALE GENOMIC DNA]</scope>
    <source>
        <tissue evidence="6">Flower</tissue>
    </source>
</reference>
<dbReference type="InterPro" id="IPR011050">
    <property type="entry name" value="Pectin_lyase_fold/virulence"/>
</dbReference>
<dbReference type="EMBL" id="CP136890">
    <property type="protein sequence ID" value="WOK91385.1"/>
    <property type="molecule type" value="Genomic_DNA"/>
</dbReference>
<feature type="chain" id="PRO_5042979996" description="Polygalacturonase" evidence="5">
    <location>
        <begin position="30"/>
        <end position="451"/>
    </location>
</feature>
<dbReference type="GO" id="GO:0004650">
    <property type="term" value="F:polygalacturonase activity"/>
    <property type="evidence" value="ECO:0007669"/>
    <property type="project" value="InterPro"/>
</dbReference>
<feature type="signal peptide" evidence="5">
    <location>
        <begin position="1"/>
        <end position="29"/>
    </location>
</feature>
<sequence length="451" mass="48423">MKMVRRGSMVPMLFAVLLLALKGAAFVAAEGEETCSGIVPMKRRSEVVSIADFGGVGDGQTVNTAAFERAVSRIEQRNVPGGTLLYIPGGVWLTGAFNLTSHMTLFLAKGAVIKATQDTSNWPLIDPLPSYGRGRELPGGRYMSLIHGNKLKDVIITGENGTIDGQGEKWWNIWRQKTLLFTRPGLLELMHSTDIIISNVVFQNSPFWNIHPVYCSNVVVRNVTVLAPYDSPNTDGVDPDSSSNVCIEDCYMSTGDDLVAVKSGWDEYGVAYGRPSSGITVRRITGSTPFAGFAVGSETSGGVENVLAENLNIFKSAIGIHIKTNTGRGGFIKNITVSGVTLDNVRKGLRITGKAGDHPDDRYDPNARPVVGGLTIKNVRGTVIQQPGTIEGIKNSPFTQICLSNVKLRVTGPKQMPWVCNDVSGGALEVQPSPCTELTSTNGMSFCTDAL</sequence>
<dbReference type="Proteomes" id="UP001327560">
    <property type="component" value="Chromosome 1"/>
</dbReference>
<evidence type="ECO:0000256" key="2">
    <source>
        <dbReference type="ARBA" id="ARBA00022801"/>
    </source>
</evidence>
<dbReference type="PANTHER" id="PTHR31339">
    <property type="entry name" value="PECTIN LYASE-RELATED"/>
    <property type="match status" value="1"/>
</dbReference>
<dbReference type="InterPro" id="IPR000743">
    <property type="entry name" value="Glyco_hydro_28"/>
</dbReference>
<keyword evidence="5" id="KW-0732">Signal</keyword>
<evidence type="ECO:0000256" key="1">
    <source>
        <dbReference type="ARBA" id="ARBA00008834"/>
    </source>
</evidence>
<dbReference type="InterPro" id="IPR012334">
    <property type="entry name" value="Pectin_lyas_fold"/>
</dbReference>
<dbReference type="Gene3D" id="2.160.20.10">
    <property type="entry name" value="Single-stranded right-handed beta-helix, Pectin lyase-like"/>
    <property type="match status" value="1"/>
</dbReference>
<dbReference type="SUPFAM" id="SSF51126">
    <property type="entry name" value="Pectin lyase-like"/>
    <property type="match status" value="1"/>
</dbReference>
<keyword evidence="7" id="KW-1185">Reference proteome</keyword>
<keyword evidence="2 4" id="KW-0378">Hydrolase</keyword>
<dbReference type="InterPro" id="IPR006626">
    <property type="entry name" value="PbH1"/>
</dbReference>
<dbReference type="SMART" id="SM00710">
    <property type="entry name" value="PbH1"/>
    <property type="match status" value="5"/>
</dbReference>
<comment type="similarity">
    <text evidence="1 4">Belongs to the glycosyl hydrolase 28 family.</text>
</comment>
<name>A0AAQ3JLU3_9LILI</name>
<gene>
    <name evidence="6" type="ORF">Cni_G00076</name>
</gene>
<evidence type="ECO:0000256" key="3">
    <source>
        <dbReference type="ARBA" id="ARBA00023295"/>
    </source>
</evidence>
<accession>A0AAQ3JLU3</accession>
<protein>
    <recommendedName>
        <fullName evidence="8">Polygalacturonase</fullName>
    </recommendedName>
</protein>
<evidence type="ECO:0000313" key="7">
    <source>
        <dbReference type="Proteomes" id="UP001327560"/>
    </source>
</evidence>
<organism evidence="6 7">
    <name type="scientific">Canna indica</name>
    <name type="common">Indian-shot</name>
    <dbReference type="NCBI Taxonomy" id="4628"/>
    <lineage>
        <taxon>Eukaryota</taxon>
        <taxon>Viridiplantae</taxon>
        <taxon>Streptophyta</taxon>
        <taxon>Embryophyta</taxon>
        <taxon>Tracheophyta</taxon>
        <taxon>Spermatophyta</taxon>
        <taxon>Magnoliopsida</taxon>
        <taxon>Liliopsida</taxon>
        <taxon>Zingiberales</taxon>
        <taxon>Cannaceae</taxon>
        <taxon>Canna</taxon>
    </lineage>
</organism>
<keyword evidence="3 4" id="KW-0326">Glycosidase</keyword>
<dbReference type="PANTHER" id="PTHR31339:SF16">
    <property type="entry name" value="OS01G0618900 PROTEIN"/>
    <property type="match status" value="1"/>
</dbReference>
<dbReference type="InterPro" id="IPR051801">
    <property type="entry name" value="GH28_Enzymes"/>
</dbReference>
<evidence type="ECO:0000256" key="5">
    <source>
        <dbReference type="SAM" id="SignalP"/>
    </source>
</evidence>
<evidence type="ECO:0000256" key="4">
    <source>
        <dbReference type="RuleBase" id="RU361169"/>
    </source>
</evidence>
<evidence type="ECO:0008006" key="8">
    <source>
        <dbReference type="Google" id="ProtNLM"/>
    </source>
</evidence>
<evidence type="ECO:0000313" key="6">
    <source>
        <dbReference type="EMBL" id="WOK91385.1"/>
    </source>
</evidence>
<proteinExistence type="inferred from homology"/>
<dbReference type="Pfam" id="PF00295">
    <property type="entry name" value="Glyco_hydro_28"/>
    <property type="match status" value="1"/>
</dbReference>